<dbReference type="Proteomes" id="UP000001477">
    <property type="component" value="Chromosome"/>
</dbReference>
<dbReference type="KEGG" id="ere:EUBREC_0229"/>
<feature type="transmembrane region" description="Helical" evidence="1">
    <location>
        <begin position="12"/>
        <end position="39"/>
    </location>
</feature>
<keyword evidence="1" id="KW-0472">Membrane</keyword>
<dbReference type="HOGENOM" id="CLU_2522600_0_0_9"/>
<evidence type="ECO:0000256" key="1">
    <source>
        <dbReference type="SAM" id="Phobius"/>
    </source>
</evidence>
<protein>
    <submittedName>
        <fullName evidence="2">Uncharacterized protein</fullName>
    </submittedName>
</protein>
<sequence length="84" mass="9124">MLSLFVCFVKDNIILDIAVASGISMAMAVLSGCITVVLLRTVLHPPGIGCSADTNGSTHDNYYCFKHFKSSVLLCQHDAEKMFI</sequence>
<accession>C4ZAH2</accession>
<name>C4ZAH2_AGARV</name>
<reference evidence="2 3" key="1">
    <citation type="journal article" date="2009" name="Proc. Natl. Acad. Sci. U.S.A.">
        <title>Characterizing a model human gut microbiota composed of members of its two dominant bacterial phyla.</title>
        <authorList>
            <person name="Mahowald M.A."/>
            <person name="Rey F.E."/>
            <person name="Seedorf H."/>
            <person name="Turnbaugh P.J."/>
            <person name="Fulton R.S."/>
            <person name="Wollam A."/>
            <person name="Shah N."/>
            <person name="Wang C."/>
            <person name="Magrini V."/>
            <person name="Wilson R.K."/>
            <person name="Cantarel B.L."/>
            <person name="Coutinho P.M."/>
            <person name="Henrissat B."/>
            <person name="Crock L.W."/>
            <person name="Russell A."/>
            <person name="Verberkmoes N.C."/>
            <person name="Hettich R.L."/>
            <person name="Gordon J.I."/>
        </authorList>
    </citation>
    <scope>NUCLEOTIDE SEQUENCE [LARGE SCALE GENOMIC DNA]</scope>
    <source>
        <strain evidence="3">ATCC 33656 / DSM 3377 / JCM 17463 / KCTC 5835 / LMG 30912 / VPI 0990</strain>
    </source>
</reference>
<evidence type="ECO:0000313" key="2">
    <source>
        <dbReference type="EMBL" id="ACR74033.1"/>
    </source>
</evidence>
<proteinExistence type="predicted"/>
<organism evidence="2 3">
    <name type="scientific">Agathobacter rectalis (strain ATCC 33656 / DSM 3377 / JCM 17463 / KCTC 5835 / VPI 0990)</name>
    <name type="common">Eubacterium rectale</name>
    <dbReference type="NCBI Taxonomy" id="515619"/>
    <lineage>
        <taxon>Bacteria</taxon>
        <taxon>Bacillati</taxon>
        <taxon>Bacillota</taxon>
        <taxon>Clostridia</taxon>
        <taxon>Lachnospirales</taxon>
        <taxon>Lachnospiraceae</taxon>
        <taxon>Agathobacter</taxon>
    </lineage>
</organism>
<dbReference type="EMBL" id="CP001107">
    <property type="protein sequence ID" value="ACR74033.1"/>
    <property type="molecule type" value="Genomic_DNA"/>
</dbReference>
<dbReference type="AlphaFoldDB" id="C4ZAH2"/>
<keyword evidence="1" id="KW-0812">Transmembrane</keyword>
<evidence type="ECO:0000313" key="3">
    <source>
        <dbReference type="Proteomes" id="UP000001477"/>
    </source>
</evidence>
<gene>
    <name evidence="2" type="ordered locus">EUBREC_0229</name>
</gene>
<keyword evidence="1" id="KW-1133">Transmembrane helix</keyword>
<dbReference type="PaxDb" id="515619-EUBREC_0229"/>